<dbReference type="InterPro" id="IPR020103">
    <property type="entry name" value="PsdUridine_synth_cat_dom_sf"/>
</dbReference>
<dbReference type="SUPFAM" id="SSF55120">
    <property type="entry name" value="Pseudouridine synthase"/>
    <property type="match status" value="1"/>
</dbReference>
<comment type="catalytic activity">
    <reaction evidence="4 7">
        <text>uridine(38/39/40) in tRNA = pseudouridine(38/39/40) in tRNA</text>
        <dbReference type="Rhea" id="RHEA:22376"/>
        <dbReference type="Rhea" id="RHEA-COMP:10085"/>
        <dbReference type="Rhea" id="RHEA-COMP:10087"/>
        <dbReference type="ChEBI" id="CHEBI:65314"/>
        <dbReference type="ChEBI" id="CHEBI:65315"/>
        <dbReference type="EC" id="5.4.99.12"/>
    </reaction>
</comment>
<dbReference type="GO" id="GO:0003723">
    <property type="term" value="F:RNA binding"/>
    <property type="evidence" value="ECO:0007669"/>
    <property type="project" value="InterPro"/>
</dbReference>
<dbReference type="PATRIC" id="fig|1590042.3.peg.842"/>
<comment type="function">
    <text evidence="4">Formation of pseudouridine at positions 38, 39 and 40 in the anticodon stem and loop of transfer RNAs.</text>
</comment>
<dbReference type="GO" id="GO:0031119">
    <property type="term" value="P:tRNA pseudouridine synthesis"/>
    <property type="evidence" value="ECO:0007669"/>
    <property type="project" value="UniProtKB-UniRule"/>
</dbReference>
<dbReference type="AlphaFoldDB" id="A0A0Q9YS31"/>
<dbReference type="PANTHER" id="PTHR11142:SF0">
    <property type="entry name" value="TRNA PSEUDOURIDINE SYNTHASE-LIKE 1"/>
    <property type="match status" value="1"/>
</dbReference>
<keyword evidence="3 4" id="KW-0413">Isomerase</keyword>
<dbReference type="InterPro" id="IPR020097">
    <property type="entry name" value="PsdUridine_synth_TruA_a/b_dom"/>
</dbReference>
<evidence type="ECO:0000256" key="7">
    <source>
        <dbReference type="RuleBase" id="RU003792"/>
    </source>
</evidence>
<reference evidence="9" key="1">
    <citation type="submission" date="2015-09" db="EMBL/GenBank/DDBJ databases">
        <title>Draft Genome Sequences of Two Novel Amoeba-resistant Intranuclear Bacteria, Candidatus Berkiella cookevillensis and Candidatus Berkiella aquae.</title>
        <authorList>
            <person name="Mehari Y.T."/>
            <person name="Arivett B.A."/>
            <person name="Farone A.L."/>
            <person name="Gunderson J.H."/>
            <person name="Farone M.B."/>
        </authorList>
    </citation>
    <scope>NUCLEOTIDE SEQUENCE [LARGE SCALE GENOMIC DNA]</scope>
    <source>
        <strain evidence="9">CC99</strain>
    </source>
</reference>
<evidence type="ECO:0000256" key="5">
    <source>
        <dbReference type="PIRSR" id="PIRSR001430-1"/>
    </source>
</evidence>
<dbReference type="CDD" id="cd02570">
    <property type="entry name" value="PseudoU_synth_EcTruA"/>
    <property type="match status" value="1"/>
</dbReference>
<dbReference type="InterPro" id="IPR001406">
    <property type="entry name" value="PsdUridine_synth_TruA"/>
</dbReference>
<dbReference type="EMBL" id="LKHV02000001">
    <property type="protein sequence ID" value="MCS5708911.1"/>
    <property type="molecule type" value="Genomic_DNA"/>
</dbReference>
<evidence type="ECO:0000256" key="2">
    <source>
        <dbReference type="ARBA" id="ARBA00022694"/>
    </source>
</evidence>
<sequence>MTERIALGVAYDGTRYHGYQCQPDKITIQSELEAALFKMTGVATNAVPAGRTDKGVHALNQVVHFDTEKERSEYVWLNGLNAHLPSDIKVQWVQKVASDFHARFSAFERHYRYLILNKKVSSPIFQNYLAWYPFALDVQKMQEAALSLIGQHDFSAFRGSHCQAHTPIRTMNQITLLQKNNIIQLDIKANAFLHHMVRNIVGTLVVIGANKQPPVWMKEVLESLDRKQAGMTAPAHGLYFFDVRYDSGALGSSANLSQQADSEFVSDITSIFDAH</sequence>
<evidence type="ECO:0000259" key="8">
    <source>
        <dbReference type="Pfam" id="PF01416"/>
    </source>
</evidence>
<evidence type="ECO:0000313" key="9">
    <source>
        <dbReference type="EMBL" id="KRG19297.1"/>
    </source>
</evidence>
<dbReference type="EMBL" id="LKHV01000003">
    <property type="protein sequence ID" value="KRG19297.1"/>
    <property type="molecule type" value="Genomic_DNA"/>
</dbReference>
<evidence type="ECO:0000256" key="4">
    <source>
        <dbReference type="HAMAP-Rule" id="MF_00171"/>
    </source>
</evidence>
<organism evidence="9">
    <name type="scientific">Candidatus Berkiella cookevillensis</name>
    <dbReference type="NCBI Taxonomy" id="437022"/>
    <lineage>
        <taxon>Bacteria</taxon>
        <taxon>Pseudomonadati</taxon>
        <taxon>Pseudomonadota</taxon>
        <taxon>Gammaproteobacteria</taxon>
        <taxon>Candidatus Berkiellales</taxon>
        <taxon>Candidatus Berkiellaceae</taxon>
        <taxon>Candidatus Berkiella</taxon>
    </lineage>
</organism>
<dbReference type="RefSeq" id="WP_077065351.1">
    <property type="nucleotide sequence ID" value="NZ_LKHV02000001.1"/>
</dbReference>
<dbReference type="GO" id="GO:0160147">
    <property type="term" value="F:tRNA pseudouridine(38-40) synthase activity"/>
    <property type="evidence" value="ECO:0007669"/>
    <property type="project" value="UniProtKB-EC"/>
</dbReference>
<dbReference type="Proteomes" id="UP000051494">
    <property type="component" value="Unassembled WGS sequence"/>
</dbReference>
<proteinExistence type="inferred from homology"/>
<feature type="binding site" evidence="4 6">
    <location>
        <position position="111"/>
    </location>
    <ligand>
        <name>substrate</name>
    </ligand>
</feature>
<dbReference type="FunFam" id="3.30.70.580:FF:000001">
    <property type="entry name" value="tRNA pseudouridine synthase A"/>
    <property type="match status" value="1"/>
</dbReference>
<dbReference type="HAMAP" id="MF_00171">
    <property type="entry name" value="TruA"/>
    <property type="match status" value="1"/>
</dbReference>
<gene>
    <name evidence="4 9" type="primary">truA</name>
    <name evidence="9" type="ORF">CC99x_00826</name>
    <name evidence="10" type="ORF">CC99x_008360</name>
</gene>
<accession>A0A0Q9YS31</accession>
<reference evidence="10" key="2">
    <citation type="journal article" date="2016" name="Genome Announc.">
        <title>Draft Genome Sequences of Two Novel Amoeba-Resistant Intranuclear Bacteria, 'Candidatus Berkiella cookevillensis' and 'Candidatus Berkiella aquae'.</title>
        <authorList>
            <person name="Mehari Y.T."/>
            <person name="Arivett B.A."/>
            <person name="Farone A.L."/>
            <person name="Gunderson J.H."/>
            <person name="Farone M.B."/>
        </authorList>
    </citation>
    <scope>NUCLEOTIDE SEQUENCE</scope>
    <source>
        <strain evidence="10">CC99</strain>
    </source>
</reference>
<evidence type="ECO:0000256" key="3">
    <source>
        <dbReference type="ARBA" id="ARBA00023235"/>
    </source>
</evidence>
<evidence type="ECO:0000313" key="10">
    <source>
        <dbReference type="EMBL" id="MCS5708911.1"/>
    </source>
</evidence>
<keyword evidence="2 4" id="KW-0819">tRNA processing</keyword>
<feature type="domain" description="Pseudouridine synthase I TruA alpha/beta" evidence="8">
    <location>
        <begin position="10"/>
        <end position="104"/>
    </location>
</feature>
<dbReference type="PANTHER" id="PTHR11142">
    <property type="entry name" value="PSEUDOURIDYLATE SYNTHASE"/>
    <property type="match status" value="1"/>
</dbReference>
<comment type="similarity">
    <text evidence="1 4 7">Belongs to the tRNA pseudouridine synthase TruA family.</text>
</comment>
<reference evidence="10" key="3">
    <citation type="submission" date="2021-06" db="EMBL/GenBank/DDBJ databases">
        <title>Genomic Description and Analysis of Intracellular Bacteria, Candidatus Berkiella cookevillensis and Candidatus Berkiella aquae.</title>
        <authorList>
            <person name="Kidane D.T."/>
            <person name="Mehari Y.T."/>
            <person name="Rice F.C."/>
            <person name="Arivett B.A."/>
            <person name="Farone A.L."/>
            <person name="Berk S.G."/>
            <person name="Farone M.B."/>
        </authorList>
    </citation>
    <scope>NUCLEOTIDE SEQUENCE</scope>
    <source>
        <strain evidence="10">CC99</strain>
    </source>
</reference>
<evidence type="ECO:0000313" key="11">
    <source>
        <dbReference type="Proteomes" id="UP000051494"/>
    </source>
</evidence>
<dbReference type="InterPro" id="IPR020095">
    <property type="entry name" value="PsdUridine_synth_TruA_C"/>
</dbReference>
<keyword evidence="11" id="KW-1185">Reference proteome</keyword>
<dbReference type="STRING" id="437022.CC99x_00826"/>
<dbReference type="EC" id="5.4.99.12" evidence="4"/>
<comment type="caution">
    <text evidence="4">Lacks conserved residue(s) required for the propagation of feature annotation.</text>
</comment>
<feature type="active site" description="Nucleophile" evidence="4 5">
    <location>
        <position position="53"/>
    </location>
</feature>
<dbReference type="InterPro" id="IPR020094">
    <property type="entry name" value="TruA/RsuA/RluB/E/F_N"/>
</dbReference>
<comment type="subunit">
    <text evidence="4">Homodimer.</text>
</comment>
<name>A0A0Q9YS31_9GAMM</name>
<dbReference type="PIRSF" id="PIRSF001430">
    <property type="entry name" value="tRNA_psdUrid_synth"/>
    <property type="match status" value="1"/>
</dbReference>
<protein>
    <recommendedName>
        <fullName evidence="4">tRNA pseudouridine synthase A</fullName>
        <ecNumber evidence="4">5.4.99.12</ecNumber>
    </recommendedName>
    <alternativeName>
        <fullName evidence="4">tRNA pseudouridine(38-40) synthase</fullName>
    </alternativeName>
    <alternativeName>
        <fullName evidence="4">tRNA pseudouridylate synthase I</fullName>
    </alternativeName>
    <alternativeName>
        <fullName evidence="4">tRNA-uridine isomerase I</fullName>
    </alternativeName>
</protein>
<evidence type="ECO:0000256" key="1">
    <source>
        <dbReference type="ARBA" id="ARBA00009375"/>
    </source>
</evidence>
<dbReference type="Gene3D" id="3.30.70.660">
    <property type="entry name" value="Pseudouridine synthase I, catalytic domain, C-terminal subdomain"/>
    <property type="match status" value="1"/>
</dbReference>
<dbReference type="NCBIfam" id="TIGR00071">
    <property type="entry name" value="hisT_truA"/>
    <property type="match status" value="1"/>
</dbReference>
<feature type="domain" description="Pseudouridine synthase I TruA alpha/beta" evidence="8">
    <location>
        <begin position="144"/>
        <end position="246"/>
    </location>
</feature>
<comment type="caution">
    <text evidence="9">The sequence shown here is derived from an EMBL/GenBank/DDBJ whole genome shotgun (WGS) entry which is preliminary data.</text>
</comment>
<evidence type="ECO:0000256" key="6">
    <source>
        <dbReference type="PIRSR" id="PIRSR001430-2"/>
    </source>
</evidence>
<dbReference type="Gene3D" id="3.30.70.580">
    <property type="entry name" value="Pseudouridine synthase I, catalytic domain, N-terminal subdomain"/>
    <property type="match status" value="1"/>
</dbReference>
<dbReference type="Pfam" id="PF01416">
    <property type="entry name" value="PseudoU_synth_1"/>
    <property type="match status" value="2"/>
</dbReference>
<dbReference type="OrthoDB" id="9811823at2"/>